<evidence type="ECO:0000256" key="6">
    <source>
        <dbReference type="SAM" id="MobiDB-lite"/>
    </source>
</evidence>
<dbReference type="Proteomes" id="UP000827889">
    <property type="component" value="Chromosome 7"/>
</dbReference>
<reference evidence="9" key="1">
    <citation type="submission" date="2025-08" db="UniProtKB">
        <authorList>
            <consortium name="RefSeq"/>
        </authorList>
    </citation>
    <scope>IDENTIFICATION</scope>
    <source>
        <tissue evidence="9">Leaf</tissue>
    </source>
</reference>
<organism evidence="8 9">
    <name type="scientific">Rhodamnia argentea</name>
    <dbReference type="NCBI Taxonomy" id="178133"/>
    <lineage>
        <taxon>Eukaryota</taxon>
        <taxon>Viridiplantae</taxon>
        <taxon>Streptophyta</taxon>
        <taxon>Embryophyta</taxon>
        <taxon>Tracheophyta</taxon>
        <taxon>Spermatophyta</taxon>
        <taxon>Magnoliopsida</taxon>
        <taxon>eudicotyledons</taxon>
        <taxon>Gunneridae</taxon>
        <taxon>Pentapetalae</taxon>
        <taxon>rosids</taxon>
        <taxon>malvids</taxon>
        <taxon>Myrtales</taxon>
        <taxon>Myrtaceae</taxon>
        <taxon>Myrtoideae</taxon>
        <taxon>Myrteae</taxon>
        <taxon>Australasian group</taxon>
        <taxon>Rhodamnia</taxon>
    </lineage>
</organism>
<dbReference type="InterPro" id="IPR017887">
    <property type="entry name" value="TF_TCP_subgr"/>
</dbReference>
<keyword evidence="4" id="KW-0804">Transcription</keyword>
<evidence type="ECO:0000256" key="3">
    <source>
        <dbReference type="ARBA" id="ARBA00023125"/>
    </source>
</evidence>
<evidence type="ECO:0000313" key="9">
    <source>
        <dbReference type="RefSeq" id="XP_048138088.1"/>
    </source>
</evidence>
<keyword evidence="8" id="KW-1185">Reference proteome</keyword>
<accession>A0ABM3HNB6</accession>
<dbReference type="InterPro" id="IPR005333">
    <property type="entry name" value="Transcription_factor_TCP"/>
</dbReference>
<feature type="domain" description="TCP" evidence="7">
    <location>
        <begin position="24"/>
        <end position="82"/>
    </location>
</feature>
<protein>
    <submittedName>
        <fullName evidence="9">Transcription factor TCP4-like</fullName>
    </submittedName>
</protein>
<feature type="region of interest" description="Disordered" evidence="6">
    <location>
        <begin position="338"/>
        <end position="358"/>
    </location>
</feature>
<name>A0ABM3HNB6_9MYRT</name>
<proteinExistence type="predicted"/>
<feature type="compositionally biased region" description="Low complexity" evidence="6">
    <location>
        <begin position="345"/>
        <end position="358"/>
    </location>
</feature>
<gene>
    <name evidence="9" type="primary">LOC115746783</name>
</gene>
<dbReference type="GeneID" id="115746783"/>
<evidence type="ECO:0000256" key="5">
    <source>
        <dbReference type="ARBA" id="ARBA00023242"/>
    </source>
</evidence>
<feature type="region of interest" description="Disordered" evidence="6">
    <location>
        <begin position="85"/>
        <end position="104"/>
    </location>
</feature>
<evidence type="ECO:0000313" key="8">
    <source>
        <dbReference type="Proteomes" id="UP000827889"/>
    </source>
</evidence>
<dbReference type="PANTHER" id="PTHR31072:SF240">
    <property type="entry name" value="TRANSCRIPTION FACTOR TCP10"/>
    <property type="match status" value="1"/>
</dbReference>
<comment type="subcellular location">
    <subcellularLocation>
        <location evidence="1">Nucleus</location>
    </subcellularLocation>
</comment>
<evidence type="ECO:0000259" key="7">
    <source>
        <dbReference type="PROSITE" id="PS51369"/>
    </source>
</evidence>
<evidence type="ECO:0000256" key="4">
    <source>
        <dbReference type="ARBA" id="ARBA00023163"/>
    </source>
</evidence>
<dbReference type="PANTHER" id="PTHR31072">
    <property type="entry name" value="TRANSCRIPTION FACTOR TCP4-RELATED"/>
    <property type="match status" value="1"/>
</dbReference>
<sequence length="358" mass="39283">MGMKSTEGEIVQVQGGHIVRATGRKDRHSKVYTAKGPRDRRVRLSAHTAIQFYDVQDRLGYDRPSKAVDWLIKKAKAAIDKLAELPPWQPNSGSVPPTTAAPESVAHNGNSAEMGVAEDSEPPEYNFQLHRQISADSRNTTSQFLPPQLENDQSMLETMRSFFPTSSAASSINFSSYPSEIMSRSTQQNQDLGLSLHSLQSQSALIHHSDPQENEMSQNLFSTSAPMVFEAGFQRMMGWSTDPTGTDNRNGSRFLFNSPMPLTQPLPLLSQGSAAFPQRGTLQSSFAPTFRSLDEFSVDSADHHKSQVIHHPSSIFGNRFVSDGLPSFCISSQIQNNGAPRDVISSRPSSSASLSNGR</sequence>
<dbReference type="Pfam" id="PF03634">
    <property type="entry name" value="TCP"/>
    <property type="match status" value="1"/>
</dbReference>
<evidence type="ECO:0000256" key="1">
    <source>
        <dbReference type="ARBA" id="ARBA00004123"/>
    </source>
</evidence>
<keyword evidence="2" id="KW-0805">Transcription regulation</keyword>
<dbReference type="PROSITE" id="PS51369">
    <property type="entry name" value="TCP"/>
    <property type="match status" value="1"/>
</dbReference>
<dbReference type="RefSeq" id="XP_048138088.1">
    <property type="nucleotide sequence ID" value="XM_048282131.1"/>
</dbReference>
<evidence type="ECO:0000256" key="2">
    <source>
        <dbReference type="ARBA" id="ARBA00023015"/>
    </source>
</evidence>
<keyword evidence="3" id="KW-0238">DNA-binding</keyword>
<keyword evidence="5" id="KW-0539">Nucleus</keyword>